<reference evidence="2" key="1">
    <citation type="submission" date="2022-11" db="EMBL/GenBank/DDBJ databases">
        <authorList>
            <person name="Kikuchi T."/>
        </authorList>
    </citation>
    <scope>NUCLEOTIDE SEQUENCE</scope>
    <source>
        <strain evidence="2">PS1010</strain>
    </source>
</reference>
<name>A0A9P1I8K7_9PELO</name>
<gene>
    <name evidence="2" type="ORF">CAMP_LOCUS3261</name>
</gene>
<evidence type="ECO:0000313" key="3">
    <source>
        <dbReference type="Proteomes" id="UP001152747"/>
    </source>
</evidence>
<accession>A0A9P1I8K7</accession>
<comment type="caution">
    <text evidence="2">The sequence shown here is derived from an EMBL/GenBank/DDBJ whole genome shotgun (WGS) entry which is preliminary data.</text>
</comment>
<protein>
    <submittedName>
        <fullName evidence="2">Uncharacterized protein</fullName>
    </submittedName>
</protein>
<organism evidence="2 3">
    <name type="scientific">Caenorhabditis angaria</name>
    <dbReference type="NCBI Taxonomy" id="860376"/>
    <lineage>
        <taxon>Eukaryota</taxon>
        <taxon>Metazoa</taxon>
        <taxon>Ecdysozoa</taxon>
        <taxon>Nematoda</taxon>
        <taxon>Chromadorea</taxon>
        <taxon>Rhabditida</taxon>
        <taxon>Rhabditina</taxon>
        <taxon>Rhabditomorpha</taxon>
        <taxon>Rhabditoidea</taxon>
        <taxon>Rhabditidae</taxon>
        <taxon>Peloderinae</taxon>
        <taxon>Caenorhabditis</taxon>
    </lineage>
</organism>
<evidence type="ECO:0000256" key="1">
    <source>
        <dbReference type="SAM" id="Coils"/>
    </source>
</evidence>
<sequence length="92" mass="10663">MESLENLISELENIIDSACETESMGLEEAISKLSNSRDILDEMLSKLEENENEKNIATCRIVSRIHQQYDNVLTMLEEKLEDNQFRQINISE</sequence>
<evidence type="ECO:0000313" key="2">
    <source>
        <dbReference type="EMBL" id="CAI5440624.1"/>
    </source>
</evidence>
<dbReference type="EMBL" id="CANHGI010000002">
    <property type="protein sequence ID" value="CAI5440624.1"/>
    <property type="molecule type" value="Genomic_DNA"/>
</dbReference>
<keyword evidence="3" id="KW-1185">Reference proteome</keyword>
<feature type="coiled-coil region" evidence="1">
    <location>
        <begin position="1"/>
        <end position="60"/>
    </location>
</feature>
<dbReference type="Proteomes" id="UP001152747">
    <property type="component" value="Unassembled WGS sequence"/>
</dbReference>
<dbReference type="AlphaFoldDB" id="A0A9P1I8K7"/>
<proteinExistence type="predicted"/>
<keyword evidence="1" id="KW-0175">Coiled coil</keyword>